<dbReference type="SMART" id="SM00717">
    <property type="entry name" value="SANT"/>
    <property type="match status" value="1"/>
</dbReference>
<dbReference type="InterPro" id="IPR017884">
    <property type="entry name" value="SANT_dom"/>
</dbReference>
<evidence type="ECO:0000256" key="2">
    <source>
        <dbReference type="ARBA" id="ARBA00023125"/>
    </source>
</evidence>
<dbReference type="PANTHER" id="PTHR12802">
    <property type="entry name" value="SWI/SNF COMPLEX-RELATED"/>
    <property type="match status" value="1"/>
</dbReference>
<dbReference type="InterPro" id="IPR009057">
    <property type="entry name" value="Homeodomain-like_sf"/>
</dbReference>
<dbReference type="PROSITE" id="PS51294">
    <property type="entry name" value="HTH_MYB"/>
    <property type="match status" value="1"/>
</dbReference>
<evidence type="ECO:0000313" key="9">
    <source>
        <dbReference type="EMBL" id="CAI2360581.1"/>
    </source>
</evidence>
<keyword evidence="4" id="KW-0539">Nucleus</keyword>
<dbReference type="SUPFAM" id="SSF46689">
    <property type="entry name" value="Homeodomain-like"/>
    <property type="match status" value="1"/>
</dbReference>
<evidence type="ECO:0000313" key="10">
    <source>
        <dbReference type="Proteomes" id="UP001295684"/>
    </source>
</evidence>
<dbReference type="PROSITE" id="PS50090">
    <property type="entry name" value="MYB_LIKE"/>
    <property type="match status" value="1"/>
</dbReference>
<dbReference type="NCBIfam" id="TIGR01557">
    <property type="entry name" value="myb_SHAQKYF"/>
    <property type="match status" value="1"/>
</dbReference>
<accession>A0AAD1U5L2</accession>
<feature type="region of interest" description="Disordered" evidence="5">
    <location>
        <begin position="119"/>
        <end position="142"/>
    </location>
</feature>
<feature type="domain" description="SANT" evidence="7">
    <location>
        <begin position="15"/>
        <end position="66"/>
    </location>
</feature>
<keyword evidence="1" id="KW-0805">Transcription regulation</keyword>
<reference evidence="9" key="1">
    <citation type="submission" date="2023-07" db="EMBL/GenBank/DDBJ databases">
        <authorList>
            <consortium name="AG Swart"/>
            <person name="Singh M."/>
            <person name="Singh A."/>
            <person name="Seah K."/>
            <person name="Emmerich C."/>
        </authorList>
    </citation>
    <scope>NUCLEOTIDE SEQUENCE</scope>
    <source>
        <strain evidence="9">DP1</strain>
    </source>
</reference>
<name>A0AAD1U5L2_EUPCR</name>
<evidence type="ECO:0000259" key="6">
    <source>
        <dbReference type="PROSITE" id="PS50090"/>
    </source>
</evidence>
<feature type="domain" description="Myb-like" evidence="6">
    <location>
        <begin position="12"/>
        <end position="62"/>
    </location>
</feature>
<evidence type="ECO:0000259" key="8">
    <source>
        <dbReference type="PROSITE" id="PS51294"/>
    </source>
</evidence>
<feature type="region of interest" description="Disordered" evidence="5">
    <location>
        <begin position="296"/>
        <end position="338"/>
    </location>
</feature>
<dbReference type="InterPro" id="IPR017930">
    <property type="entry name" value="Myb_dom"/>
</dbReference>
<feature type="domain" description="HTH myb-type" evidence="8">
    <location>
        <begin position="12"/>
        <end position="66"/>
    </location>
</feature>
<dbReference type="GO" id="GO:0003677">
    <property type="term" value="F:DNA binding"/>
    <property type="evidence" value="ECO:0007669"/>
    <property type="project" value="UniProtKB-KW"/>
</dbReference>
<organism evidence="9 10">
    <name type="scientific">Euplotes crassus</name>
    <dbReference type="NCBI Taxonomy" id="5936"/>
    <lineage>
        <taxon>Eukaryota</taxon>
        <taxon>Sar</taxon>
        <taxon>Alveolata</taxon>
        <taxon>Ciliophora</taxon>
        <taxon>Intramacronucleata</taxon>
        <taxon>Spirotrichea</taxon>
        <taxon>Hypotrichia</taxon>
        <taxon>Euplotida</taxon>
        <taxon>Euplotidae</taxon>
        <taxon>Moneuplotes</taxon>
    </lineage>
</organism>
<keyword evidence="10" id="KW-1185">Reference proteome</keyword>
<evidence type="ECO:0000259" key="7">
    <source>
        <dbReference type="PROSITE" id="PS51293"/>
    </source>
</evidence>
<dbReference type="InterPro" id="IPR001005">
    <property type="entry name" value="SANT/Myb"/>
</dbReference>
<feature type="compositionally biased region" description="Polar residues" evidence="5">
    <location>
        <begin position="314"/>
        <end position="326"/>
    </location>
</feature>
<comment type="caution">
    <text evidence="9">The sequence shown here is derived from an EMBL/GenBank/DDBJ whole genome shotgun (WGS) entry which is preliminary data.</text>
</comment>
<gene>
    <name evidence="9" type="ORF">ECRASSUSDP1_LOCUS1885</name>
</gene>
<dbReference type="InterPro" id="IPR006447">
    <property type="entry name" value="Myb_dom_plants"/>
</dbReference>
<feature type="compositionally biased region" description="Basic and acidic residues" evidence="5">
    <location>
        <begin position="329"/>
        <end position="338"/>
    </location>
</feature>
<evidence type="ECO:0000256" key="5">
    <source>
        <dbReference type="SAM" id="MobiDB-lite"/>
    </source>
</evidence>
<evidence type="ECO:0000256" key="1">
    <source>
        <dbReference type="ARBA" id="ARBA00023015"/>
    </source>
</evidence>
<dbReference type="CDD" id="cd00167">
    <property type="entry name" value="SANT"/>
    <property type="match status" value="1"/>
</dbReference>
<protein>
    <submittedName>
        <fullName evidence="9">Uncharacterized protein</fullName>
    </submittedName>
</protein>
<evidence type="ECO:0000256" key="4">
    <source>
        <dbReference type="ARBA" id="ARBA00023242"/>
    </source>
</evidence>
<dbReference type="Proteomes" id="UP001295684">
    <property type="component" value="Unassembled WGS sequence"/>
</dbReference>
<dbReference type="PROSITE" id="PS51293">
    <property type="entry name" value="SANT"/>
    <property type="match status" value="1"/>
</dbReference>
<dbReference type="EMBL" id="CAMPGE010001781">
    <property type="protein sequence ID" value="CAI2360581.1"/>
    <property type="molecule type" value="Genomic_DNA"/>
</dbReference>
<sequence>MEENKTTKGEGKGPKTTGRWKTHEHKLFVDCLKKYGKDWSKLEKSVPTRTSIQIRSHAQHYFDNIKKELSIENPIEYIMGKSQDDARLRSRKEDFISRPKYQNDSNIRDTLISQDNLVSHESQKRKRRNIEPSHYRYSEQGPQYSSKYFKDQYGAHRDVELPQESAYVYLDKDSVTVKAQQIEVNVSPIDLNSTFLRQREIDSIESNQQANFKVLPFSDDVNSSNYGHKPNEFTEKESFSQKHRAYSSYCAPLSPFQKILLEACGKVFCQCDNKFKIFECSSSKTKLSSNSTLIENGDSRGSFLSRPSEGISGKLQQSDFSKNSQPGYLEKDSQEYRG</sequence>
<dbReference type="AlphaFoldDB" id="A0AAD1U5L2"/>
<keyword evidence="3" id="KW-0804">Transcription</keyword>
<dbReference type="Gene3D" id="1.10.10.60">
    <property type="entry name" value="Homeodomain-like"/>
    <property type="match status" value="1"/>
</dbReference>
<keyword evidence="2" id="KW-0238">DNA-binding</keyword>
<dbReference type="Pfam" id="PF00249">
    <property type="entry name" value="Myb_DNA-binding"/>
    <property type="match status" value="1"/>
</dbReference>
<evidence type="ECO:0000256" key="3">
    <source>
        <dbReference type="ARBA" id="ARBA00023163"/>
    </source>
</evidence>
<proteinExistence type="predicted"/>